<accession>A0AAD8BYX8</accession>
<reference evidence="1" key="2">
    <citation type="submission" date="2023-04" db="EMBL/GenBank/DDBJ databases">
        <authorList>
            <person name="Bu L."/>
            <person name="Lu L."/>
            <person name="Laidemitt M.R."/>
            <person name="Zhang S.M."/>
            <person name="Mutuku M."/>
            <person name="Mkoji G."/>
            <person name="Steinauer M."/>
            <person name="Loker E.S."/>
        </authorList>
    </citation>
    <scope>NUCLEOTIDE SEQUENCE</scope>
    <source>
        <strain evidence="1">KasaAsao</strain>
        <tissue evidence="1">Whole Snail</tissue>
    </source>
</reference>
<proteinExistence type="predicted"/>
<gene>
    <name evidence="1" type="ORF">Bpfe_008035</name>
</gene>
<evidence type="ECO:0000313" key="1">
    <source>
        <dbReference type="EMBL" id="KAK0062364.1"/>
    </source>
</evidence>
<dbReference type="PANTHER" id="PTHR33064:SF29">
    <property type="entry name" value="PEPTIDASE A2 DOMAIN-CONTAINING PROTEIN-RELATED"/>
    <property type="match status" value="1"/>
</dbReference>
<dbReference type="AlphaFoldDB" id="A0AAD8BYX8"/>
<name>A0AAD8BYX8_BIOPF</name>
<dbReference type="InterPro" id="IPR051320">
    <property type="entry name" value="Viral_Replic_Matur_Polypro"/>
</dbReference>
<dbReference type="InterPro" id="IPR043128">
    <property type="entry name" value="Rev_trsase/Diguanyl_cyclase"/>
</dbReference>
<dbReference type="Proteomes" id="UP001233172">
    <property type="component" value="Unassembled WGS sequence"/>
</dbReference>
<comment type="caution">
    <text evidence="1">The sequence shown here is derived from an EMBL/GenBank/DDBJ whole genome shotgun (WGS) entry which is preliminary data.</text>
</comment>
<dbReference type="InterPro" id="IPR043502">
    <property type="entry name" value="DNA/RNA_pol_sf"/>
</dbReference>
<reference evidence="1" key="1">
    <citation type="journal article" date="2023" name="PLoS Negl. Trop. Dis.">
        <title>A genome sequence for Biomphalaria pfeifferi, the major vector snail for the human-infecting parasite Schistosoma mansoni.</title>
        <authorList>
            <person name="Bu L."/>
            <person name="Lu L."/>
            <person name="Laidemitt M.R."/>
            <person name="Zhang S.M."/>
            <person name="Mutuku M."/>
            <person name="Mkoji G."/>
            <person name="Steinauer M."/>
            <person name="Loker E.S."/>
        </authorList>
    </citation>
    <scope>NUCLEOTIDE SEQUENCE</scope>
    <source>
        <strain evidence="1">KasaAsao</strain>
    </source>
</reference>
<protein>
    <submittedName>
        <fullName evidence="1">Retrovirus-related Pol polyprotein from transposon 17.6</fullName>
    </submittedName>
</protein>
<organism evidence="1 2">
    <name type="scientific">Biomphalaria pfeifferi</name>
    <name type="common">Bloodfluke planorb</name>
    <name type="synonym">Freshwater snail</name>
    <dbReference type="NCBI Taxonomy" id="112525"/>
    <lineage>
        <taxon>Eukaryota</taxon>
        <taxon>Metazoa</taxon>
        <taxon>Spiralia</taxon>
        <taxon>Lophotrochozoa</taxon>
        <taxon>Mollusca</taxon>
        <taxon>Gastropoda</taxon>
        <taxon>Heterobranchia</taxon>
        <taxon>Euthyneura</taxon>
        <taxon>Panpulmonata</taxon>
        <taxon>Hygrophila</taxon>
        <taxon>Lymnaeoidea</taxon>
        <taxon>Planorbidae</taxon>
        <taxon>Biomphalaria</taxon>
    </lineage>
</organism>
<sequence>MLGFRSLEFMGYELGNGSLKPETGKVSKILDIEVPRTKTQVRAIMGLINYYLRFVPNFAAITAPLSDLEREAESSGDLGYNEGWVTWEIWGKRGSWRGALEIQSLGSDQIAAYVITGQRPRL</sequence>
<dbReference type="EMBL" id="JASAOG010000025">
    <property type="protein sequence ID" value="KAK0062364.1"/>
    <property type="molecule type" value="Genomic_DNA"/>
</dbReference>
<dbReference type="SUPFAM" id="SSF56672">
    <property type="entry name" value="DNA/RNA polymerases"/>
    <property type="match status" value="1"/>
</dbReference>
<keyword evidence="2" id="KW-1185">Reference proteome</keyword>
<dbReference type="PANTHER" id="PTHR33064">
    <property type="entry name" value="POL PROTEIN"/>
    <property type="match status" value="1"/>
</dbReference>
<evidence type="ECO:0000313" key="2">
    <source>
        <dbReference type="Proteomes" id="UP001233172"/>
    </source>
</evidence>
<dbReference type="Gene3D" id="3.30.70.270">
    <property type="match status" value="1"/>
</dbReference>